<evidence type="ECO:0000256" key="4">
    <source>
        <dbReference type="ARBA" id="ARBA00023157"/>
    </source>
</evidence>
<evidence type="ECO:0000256" key="5">
    <source>
        <dbReference type="ARBA" id="ARBA00023284"/>
    </source>
</evidence>
<dbReference type="GO" id="GO:0045454">
    <property type="term" value="P:cell redox homeostasis"/>
    <property type="evidence" value="ECO:0007669"/>
    <property type="project" value="TreeGrafter"/>
</dbReference>
<evidence type="ECO:0000256" key="2">
    <source>
        <dbReference type="ARBA" id="ARBA00022862"/>
    </source>
</evidence>
<evidence type="ECO:0000259" key="6">
    <source>
        <dbReference type="Pfam" id="PF00578"/>
    </source>
</evidence>
<keyword evidence="8" id="KW-1185">Reference proteome</keyword>
<organism evidence="7 8">
    <name type="scientific">Paxillus rubicundulus Ve08.2h10</name>
    <dbReference type="NCBI Taxonomy" id="930991"/>
    <lineage>
        <taxon>Eukaryota</taxon>
        <taxon>Fungi</taxon>
        <taxon>Dikarya</taxon>
        <taxon>Basidiomycota</taxon>
        <taxon>Agaricomycotina</taxon>
        <taxon>Agaricomycetes</taxon>
        <taxon>Agaricomycetidae</taxon>
        <taxon>Boletales</taxon>
        <taxon>Paxilineae</taxon>
        <taxon>Paxillaceae</taxon>
        <taxon>Paxillus</taxon>
    </lineage>
</organism>
<dbReference type="Proteomes" id="UP000054538">
    <property type="component" value="Unassembled WGS sequence"/>
</dbReference>
<dbReference type="PANTHER" id="PTHR42801">
    <property type="entry name" value="THIOREDOXIN-DEPENDENT PEROXIDE REDUCTASE"/>
    <property type="match status" value="1"/>
</dbReference>
<dbReference type="InterPro" id="IPR000866">
    <property type="entry name" value="AhpC/TSA"/>
</dbReference>
<feature type="domain" description="Alkyl hydroperoxide reductase subunit C/ Thiol specific antioxidant" evidence="6">
    <location>
        <begin position="11"/>
        <end position="106"/>
    </location>
</feature>
<name>A0A0D0E6F1_9AGAM</name>
<dbReference type="GO" id="GO:0034599">
    <property type="term" value="P:cellular response to oxidative stress"/>
    <property type="evidence" value="ECO:0007669"/>
    <property type="project" value="TreeGrafter"/>
</dbReference>
<dbReference type="SUPFAM" id="SSF52833">
    <property type="entry name" value="Thioredoxin-like"/>
    <property type="match status" value="1"/>
</dbReference>
<dbReference type="Gene3D" id="3.40.30.10">
    <property type="entry name" value="Glutaredoxin"/>
    <property type="match status" value="1"/>
</dbReference>
<dbReference type="GO" id="GO:0005737">
    <property type="term" value="C:cytoplasm"/>
    <property type="evidence" value="ECO:0007669"/>
    <property type="project" value="TreeGrafter"/>
</dbReference>
<evidence type="ECO:0000256" key="1">
    <source>
        <dbReference type="ARBA" id="ARBA00022559"/>
    </source>
</evidence>
<dbReference type="EMBL" id="KN824954">
    <property type="protein sequence ID" value="KIK97064.1"/>
    <property type="molecule type" value="Genomic_DNA"/>
</dbReference>
<evidence type="ECO:0000313" key="8">
    <source>
        <dbReference type="Proteomes" id="UP000054538"/>
    </source>
</evidence>
<sequence length="119" mass="13088">MTLHPLTNKGALSFLLPDANGQTFEFPPEEGGKHVGKPIALFFYPESGTYDCTRAARQFCDALAGAYRFKQGFRSDVLVIGVSSDPAEKQKAFVEKHKLAASLSVDFLRGSGRMGTWWT</sequence>
<keyword evidence="3" id="KW-0560">Oxidoreductase</keyword>
<dbReference type="PANTHER" id="PTHR42801:SF4">
    <property type="entry name" value="AHPC_TSA FAMILY PROTEIN"/>
    <property type="match status" value="1"/>
</dbReference>
<dbReference type="STRING" id="930991.A0A0D0E6F1"/>
<keyword evidence="2" id="KW-0049">Antioxidant</keyword>
<evidence type="ECO:0000256" key="3">
    <source>
        <dbReference type="ARBA" id="ARBA00023002"/>
    </source>
</evidence>
<keyword evidence="4" id="KW-1015">Disulfide bond</keyword>
<dbReference type="InterPro" id="IPR050924">
    <property type="entry name" value="Peroxiredoxin_BCP/PrxQ"/>
</dbReference>
<keyword evidence="5" id="KW-0676">Redox-active center</keyword>
<reference evidence="8" key="2">
    <citation type="submission" date="2015-01" db="EMBL/GenBank/DDBJ databases">
        <title>Evolutionary Origins and Diversification of the Mycorrhizal Mutualists.</title>
        <authorList>
            <consortium name="DOE Joint Genome Institute"/>
            <consortium name="Mycorrhizal Genomics Consortium"/>
            <person name="Kohler A."/>
            <person name="Kuo A."/>
            <person name="Nagy L.G."/>
            <person name="Floudas D."/>
            <person name="Copeland A."/>
            <person name="Barry K.W."/>
            <person name="Cichocki N."/>
            <person name="Veneault-Fourrey C."/>
            <person name="LaButti K."/>
            <person name="Lindquist E.A."/>
            <person name="Lipzen A."/>
            <person name="Lundell T."/>
            <person name="Morin E."/>
            <person name="Murat C."/>
            <person name="Riley R."/>
            <person name="Ohm R."/>
            <person name="Sun H."/>
            <person name="Tunlid A."/>
            <person name="Henrissat B."/>
            <person name="Grigoriev I.V."/>
            <person name="Hibbett D.S."/>
            <person name="Martin F."/>
        </authorList>
    </citation>
    <scope>NUCLEOTIDE SEQUENCE [LARGE SCALE GENOMIC DNA]</scope>
    <source>
        <strain evidence="8">Ve08.2h10</strain>
    </source>
</reference>
<proteinExistence type="predicted"/>
<evidence type="ECO:0000313" key="7">
    <source>
        <dbReference type="EMBL" id="KIK97064.1"/>
    </source>
</evidence>
<dbReference type="AlphaFoldDB" id="A0A0D0E6F1"/>
<gene>
    <name evidence="7" type="ORF">PAXRUDRAFT_767446</name>
</gene>
<dbReference type="HOGENOM" id="CLU_042529_14_2_1"/>
<dbReference type="InParanoid" id="A0A0D0E6F1"/>
<dbReference type="Pfam" id="PF00578">
    <property type="entry name" value="AhpC-TSA"/>
    <property type="match status" value="1"/>
</dbReference>
<reference evidence="7 8" key="1">
    <citation type="submission" date="2014-04" db="EMBL/GenBank/DDBJ databases">
        <authorList>
            <consortium name="DOE Joint Genome Institute"/>
            <person name="Kuo A."/>
            <person name="Kohler A."/>
            <person name="Jargeat P."/>
            <person name="Nagy L.G."/>
            <person name="Floudas D."/>
            <person name="Copeland A."/>
            <person name="Barry K.W."/>
            <person name="Cichocki N."/>
            <person name="Veneault-Fourrey C."/>
            <person name="LaButti K."/>
            <person name="Lindquist E.A."/>
            <person name="Lipzen A."/>
            <person name="Lundell T."/>
            <person name="Morin E."/>
            <person name="Murat C."/>
            <person name="Sun H."/>
            <person name="Tunlid A."/>
            <person name="Henrissat B."/>
            <person name="Grigoriev I.V."/>
            <person name="Hibbett D.S."/>
            <person name="Martin F."/>
            <person name="Nordberg H.P."/>
            <person name="Cantor M.N."/>
            <person name="Hua S.X."/>
        </authorList>
    </citation>
    <scope>NUCLEOTIDE SEQUENCE [LARGE SCALE GENOMIC DNA]</scope>
    <source>
        <strain evidence="7 8">Ve08.2h10</strain>
    </source>
</reference>
<dbReference type="OrthoDB" id="338622at2759"/>
<protein>
    <recommendedName>
        <fullName evidence="6">Alkyl hydroperoxide reductase subunit C/ Thiol specific antioxidant domain-containing protein</fullName>
    </recommendedName>
</protein>
<dbReference type="GO" id="GO:0008379">
    <property type="term" value="F:thioredoxin peroxidase activity"/>
    <property type="evidence" value="ECO:0007669"/>
    <property type="project" value="TreeGrafter"/>
</dbReference>
<keyword evidence="1" id="KW-0575">Peroxidase</keyword>
<accession>A0A0D0E6F1</accession>
<dbReference type="InterPro" id="IPR036249">
    <property type="entry name" value="Thioredoxin-like_sf"/>
</dbReference>